<evidence type="ECO:0000313" key="3">
    <source>
        <dbReference type="Proteomes" id="UP000193067"/>
    </source>
</evidence>
<keyword evidence="3" id="KW-1185">Reference proteome</keyword>
<evidence type="ECO:0000256" key="1">
    <source>
        <dbReference type="SAM" id="Phobius"/>
    </source>
</evidence>
<feature type="transmembrane region" description="Helical" evidence="1">
    <location>
        <begin position="50"/>
        <end position="72"/>
    </location>
</feature>
<reference evidence="2 3" key="1">
    <citation type="journal article" date="2015" name="Biotechnol. Biofuels">
        <title>Enhanced degradation of softwood versus hardwood by the white-rot fungus Pycnoporus coccineus.</title>
        <authorList>
            <person name="Couturier M."/>
            <person name="Navarro D."/>
            <person name="Chevret D."/>
            <person name="Henrissat B."/>
            <person name="Piumi F."/>
            <person name="Ruiz-Duenas F.J."/>
            <person name="Martinez A.T."/>
            <person name="Grigoriev I.V."/>
            <person name="Riley R."/>
            <person name="Lipzen A."/>
            <person name="Berrin J.G."/>
            <person name="Master E.R."/>
            <person name="Rosso M.N."/>
        </authorList>
    </citation>
    <scope>NUCLEOTIDE SEQUENCE [LARGE SCALE GENOMIC DNA]</scope>
    <source>
        <strain evidence="2 3">BRFM310</strain>
    </source>
</reference>
<dbReference type="AlphaFoldDB" id="A0A1Y2IGZ5"/>
<sequence length="76" mass="8216">MLVSTCQHPATVESHTRTRTRSLLRPRISSHGPSVTGVCEPVGTSLGTVLVSLGTVILRAVRFVLYFLVAAVRRTV</sequence>
<dbReference type="Proteomes" id="UP000193067">
    <property type="component" value="Unassembled WGS sequence"/>
</dbReference>
<proteinExistence type="predicted"/>
<keyword evidence="1" id="KW-0812">Transmembrane</keyword>
<keyword evidence="1" id="KW-0472">Membrane</keyword>
<organism evidence="2 3">
    <name type="scientific">Trametes coccinea (strain BRFM310)</name>
    <name type="common">Pycnoporus coccineus</name>
    <dbReference type="NCBI Taxonomy" id="1353009"/>
    <lineage>
        <taxon>Eukaryota</taxon>
        <taxon>Fungi</taxon>
        <taxon>Dikarya</taxon>
        <taxon>Basidiomycota</taxon>
        <taxon>Agaricomycotina</taxon>
        <taxon>Agaricomycetes</taxon>
        <taxon>Polyporales</taxon>
        <taxon>Polyporaceae</taxon>
        <taxon>Trametes</taxon>
    </lineage>
</organism>
<accession>A0A1Y2IGZ5</accession>
<dbReference type="EMBL" id="KZ084119">
    <property type="protein sequence ID" value="OSD00405.1"/>
    <property type="molecule type" value="Genomic_DNA"/>
</dbReference>
<keyword evidence="1" id="KW-1133">Transmembrane helix</keyword>
<evidence type="ECO:0000313" key="2">
    <source>
        <dbReference type="EMBL" id="OSD00405.1"/>
    </source>
</evidence>
<protein>
    <submittedName>
        <fullName evidence="2">Uncharacterized protein</fullName>
    </submittedName>
</protein>
<name>A0A1Y2IGZ5_TRAC3</name>
<gene>
    <name evidence="2" type="ORF">PYCCODRAFT_703932</name>
</gene>